<evidence type="ECO:0000259" key="1">
    <source>
        <dbReference type="Pfam" id="PF14238"/>
    </source>
</evidence>
<dbReference type="InterPro" id="IPR025641">
    <property type="entry name" value="DUF4340"/>
</dbReference>
<dbReference type="Proteomes" id="UP000663859">
    <property type="component" value="Unassembled WGS sequence"/>
</dbReference>
<sequence>MRTPWDNFRSSLILLTLALALFSYIYLVERHQKSTEEIQRSEQNLFDVVPEKVQWLRITNAQGTITLQRQGSQWLIVEPIRTEADESAVDRLLMELEILQTRRKIRYEQLPDGENTLKQWGLENPVLRLEFRTDSNVHTLVVGRKTAVSDLVYARASLARTAPVHLINASSLEALNKKLDDLRSRVVLKFDPMTVRSFGVQETQAAPSSGIAKEWEVGRIGERWSIQKPLVCRADKDQVETWLNRLYLLRVKKFVSDEPAALAPYGLDAPSAQIWILSGGEKNRLTLLIGSATKDQPDEVYAKLLKGSGIFTLSKNAVTEILEGFSQLRDRHVLPPLDWNKLSELEIKTSNVSLELSRHGDGWIVQAPTHPQVDGARVETLLSHLRDLQARDFVEGASPELVSYGFETPTATVALTFSKGSSPERLSIFVGKEEKGDLYCKNSLEPFVYRVSSELLKVLPHESWEWRKPSVFSFRPEEIRSLSLSATDGRSVHVRKKDNGLFVADGSSVSPEKLAAQLDHMCQWKAVRWMALAQVQSSLENPQYRLVIQTNHPVTVRVSPPGANGSRTALIEGDTAAFELSQSDAQLLEELLAAASPATSKAALAR</sequence>
<name>A0A8J2BRU2_9BACT</name>
<comment type="caution">
    <text evidence="2">The sequence shown here is derived from an EMBL/GenBank/DDBJ whole genome shotgun (WGS) entry which is preliminary data.</text>
</comment>
<feature type="domain" description="DUF4340" evidence="1">
    <location>
        <begin position="74"/>
        <end position="200"/>
    </location>
</feature>
<feature type="domain" description="DUF4340" evidence="1">
    <location>
        <begin position="224"/>
        <end position="396"/>
    </location>
</feature>
<gene>
    <name evidence="2" type="ORF">MPNT_90063</name>
</gene>
<dbReference type="Pfam" id="PF14238">
    <property type="entry name" value="DUF4340"/>
    <property type="match status" value="2"/>
</dbReference>
<evidence type="ECO:0000313" key="3">
    <source>
        <dbReference type="Proteomes" id="UP000663859"/>
    </source>
</evidence>
<dbReference type="AlphaFoldDB" id="A0A8J2BRU2"/>
<evidence type="ECO:0000313" key="2">
    <source>
        <dbReference type="EMBL" id="CAF0705329.1"/>
    </source>
</evidence>
<organism evidence="2 3">
    <name type="scientific">Candidatus Methylacidithermus pantelleriae</name>
    <dbReference type="NCBI Taxonomy" id="2744239"/>
    <lineage>
        <taxon>Bacteria</taxon>
        <taxon>Pseudomonadati</taxon>
        <taxon>Verrucomicrobiota</taxon>
        <taxon>Methylacidiphilae</taxon>
        <taxon>Methylacidiphilales</taxon>
        <taxon>Methylacidiphilaceae</taxon>
        <taxon>Candidatus Methylacidithermus</taxon>
    </lineage>
</organism>
<proteinExistence type="predicted"/>
<dbReference type="EMBL" id="CAJNOB010000071">
    <property type="protein sequence ID" value="CAF0705329.1"/>
    <property type="molecule type" value="Genomic_DNA"/>
</dbReference>
<protein>
    <recommendedName>
        <fullName evidence="1">DUF4340 domain-containing protein</fullName>
    </recommendedName>
</protein>
<accession>A0A8J2BRU2</accession>
<reference evidence="2" key="1">
    <citation type="submission" date="2021-02" db="EMBL/GenBank/DDBJ databases">
        <authorList>
            <person name="Cremers G."/>
            <person name="Picone N."/>
        </authorList>
    </citation>
    <scope>NUCLEOTIDE SEQUENCE</scope>
    <source>
        <strain evidence="2">PQ17</strain>
    </source>
</reference>
<keyword evidence="3" id="KW-1185">Reference proteome</keyword>